<dbReference type="SUPFAM" id="SSF53335">
    <property type="entry name" value="S-adenosyl-L-methionine-dependent methyltransferases"/>
    <property type="match status" value="1"/>
</dbReference>
<dbReference type="InterPro" id="IPR029063">
    <property type="entry name" value="SAM-dependent_MTases_sf"/>
</dbReference>
<evidence type="ECO:0000313" key="3">
    <source>
        <dbReference type="Proteomes" id="UP000219993"/>
    </source>
</evidence>
<dbReference type="Proteomes" id="UP000219993">
    <property type="component" value="Chromosome"/>
</dbReference>
<dbReference type="Gene3D" id="3.40.50.150">
    <property type="entry name" value="Vaccinia Virus protein VP39"/>
    <property type="match status" value="1"/>
</dbReference>
<feature type="domain" description="Methyltransferase" evidence="1">
    <location>
        <begin position="43"/>
        <end position="139"/>
    </location>
</feature>
<gene>
    <name evidence="2" type="ORF">BEI_1466</name>
</gene>
<keyword evidence="3" id="KW-1185">Reference proteome</keyword>
<evidence type="ECO:0000259" key="1">
    <source>
        <dbReference type="Pfam" id="PF13649"/>
    </source>
</evidence>
<reference evidence="2 3" key="1">
    <citation type="journal article" date="2017" name="Sci. Rep.">
        <title>Revealing the Saline Adaptation Strategies of the Halophilic Bacterium Halomonas beimenensis through High-throughput Omics and Transposon Mutagenesis Approaches.</title>
        <authorList>
            <person name="Chen Y.H."/>
            <person name="Lin S.S."/>
            <person name="Shyu Y.T."/>
        </authorList>
    </citation>
    <scope>NUCLEOTIDE SEQUENCE [LARGE SCALE GENOMIC DNA]</scope>
    <source>
        <strain evidence="2 3">NTU-111</strain>
    </source>
</reference>
<name>A0A291P6C0_9GAMM</name>
<dbReference type="EMBL" id="CP021435">
    <property type="protein sequence ID" value="ATJ82453.1"/>
    <property type="molecule type" value="Genomic_DNA"/>
</dbReference>
<dbReference type="AlphaFoldDB" id="A0A291P6C0"/>
<dbReference type="RefSeq" id="WP_227644633.1">
    <property type="nucleotide sequence ID" value="NZ_BAAADT010000012.1"/>
</dbReference>
<accession>A0A291P6C0</accession>
<evidence type="ECO:0000313" key="2">
    <source>
        <dbReference type="EMBL" id="ATJ82453.1"/>
    </source>
</evidence>
<organism evidence="2 3">
    <name type="scientific">Halomonas beimenensis</name>
    <dbReference type="NCBI Taxonomy" id="475662"/>
    <lineage>
        <taxon>Bacteria</taxon>
        <taxon>Pseudomonadati</taxon>
        <taxon>Pseudomonadota</taxon>
        <taxon>Gammaproteobacteria</taxon>
        <taxon>Oceanospirillales</taxon>
        <taxon>Halomonadaceae</taxon>
        <taxon>Halomonas</taxon>
    </lineage>
</organism>
<dbReference type="KEGG" id="hbe:BEI_1466"/>
<dbReference type="Pfam" id="PF13649">
    <property type="entry name" value="Methyltransf_25"/>
    <property type="match status" value="1"/>
</dbReference>
<dbReference type="PANTHER" id="PTHR12843">
    <property type="entry name" value="PROTEIN-LYSINE N-METHYLTRANSFERASE METTL10"/>
    <property type="match status" value="1"/>
</dbReference>
<dbReference type="CDD" id="cd02440">
    <property type="entry name" value="AdoMet_MTases"/>
    <property type="match status" value="1"/>
</dbReference>
<proteinExistence type="predicted"/>
<dbReference type="PANTHER" id="PTHR12843:SF5">
    <property type="entry name" value="EEF1A LYSINE METHYLTRANSFERASE 2"/>
    <property type="match status" value="1"/>
</dbReference>
<protein>
    <recommendedName>
        <fullName evidence="1">Methyltransferase domain-containing protein</fullName>
    </recommendedName>
</protein>
<dbReference type="InterPro" id="IPR041698">
    <property type="entry name" value="Methyltransf_25"/>
</dbReference>
<sequence length="206" mass="23012">MKQRHWDALYREKGPDRVSWYQPHLATSLQMIEAAAPDRGTAIIDVGGGESTLVDDLLARGYRDLTVLDISPRALEVTRRRLGAAAEGVTWRVADITEADLPAGRYGLWHDRAVFHFLTTTDERTAYVRQLRSSLKPGGHLVIATFGPQGPTRCSGLEVVRYDAAALRAELGPGFELIGDRLETHHTPDGRPQAFLYAHFRRKAER</sequence>